<accession>A0A7K1FHS6</accession>
<evidence type="ECO:0000313" key="2">
    <source>
        <dbReference type="EMBL" id="MTD12424.1"/>
    </source>
</evidence>
<evidence type="ECO:0000313" key="3">
    <source>
        <dbReference type="Proteomes" id="UP000460221"/>
    </source>
</evidence>
<dbReference type="InterPro" id="IPR039569">
    <property type="entry name" value="FAS1-like_DH_region"/>
</dbReference>
<dbReference type="EMBL" id="WLYK01000001">
    <property type="protein sequence ID" value="MTD12424.1"/>
    <property type="molecule type" value="Genomic_DNA"/>
</dbReference>
<protein>
    <submittedName>
        <fullName evidence="2">Dehydratase</fullName>
    </submittedName>
</protein>
<dbReference type="SUPFAM" id="SSF54637">
    <property type="entry name" value="Thioesterase/thiol ester dehydrase-isomerase"/>
    <property type="match status" value="1"/>
</dbReference>
<name>A0A7K1FHS6_9ACTN</name>
<evidence type="ECO:0000259" key="1">
    <source>
        <dbReference type="Pfam" id="PF13452"/>
    </source>
</evidence>
<dbReference type="Proteomes" id="UP000460221">
    <property type="component" value="Unassembled WGS sequence"/>
</dbReference>
<comment type="caution">
    <text evidence="2">The sequence shown here is derived from an EMBL/GenBank/DDBJ whole genome shotgun (WGS) entry which is preliminary data.</text>
</comment>
<organism evidence="2 3">
    <name type="scientific">Nakamurella alba</name>
    <dbReference type="NCBI Taxonomy" id="2665158"/>
    <lineage>
        <taxon>Bacteria</taxon>
        <taxon>Bacillati</taxon>
        <taxon>Actinomycetota</taxon>
        <taxon>Actinomycetes</taxon>
        <taxon>Nakamurellales</taxon>
        <taxon>Nakamurellaceae</taxon>
        <taxon>Nakamurella</taxon>
    </lineage>
</organism>
<sequence length="133" mass="14387">MVVEPGKVREFARAVRIDLSELQDDSGAMSIPATFLTVLQFVEDPVQVAEDLGFELGRTLHGEQEFVFHGPPPVAGTTLWATSAVTRRYEKSGRRGGVMRFAVRSTEFRSEDGALVATAEMTAIETAAAVDAS</sequence>
<keyword evidence="3" id="KW-1185">Reference proteome</keyword>
<dbReference type="Pfam" id="PF13452">
    <property type="entry name" value="FAS1_DH_region"/>
    <property type="match status" value="1"/>
</dbReference>
<dbReference type="InterPro" id="IPR029069">
    <property type="entry name" value="HotDog_dom_sf"/>
</dbReference>
<gene>
    <name evidence="2" type="ORF">GIS00_00510</name>
</gene>
<feature type="domain" description="FAS1-like dehydratase" evidence="1">
    <location>
        <begin position="2"/>
        <end position="118"/>
    </location>
</feature>
<proteinExistence type="predicted"/>
<reference evidence="2 3" key="1">
    <citation type="submission" date="2019-11" db="EMBL/GenBank/DDBJ databases">
        <authorList>
            <person name="Jiang L.-Q."/>
        </authorList>
    </citation>
    <scope>NUCLEOTIDE SEQUENCE [LARGE SCALE GENOMIC DNA]</scope>
    <source>
        <strain evidence="2 3">YIM 132087</strain>
    </source>
</reference>
<dbReference type="AlphaFoldDB" id="A0A7K1FHS6"/>
<dbReference type="Gene3D" id="3.10.129.10">
    <property type="entry name" value="Hotdog Thioesterase"/>
    <property type="match status" value="1"/>
</dbReference>